<comment type="caution">
    <text evidence="13">The sequence shown here is derived from an EMBL/GenBank/DDBJ whole genome shotgun (WGS) entry which is preliminary data.</text>
</comment>
<reference evidence="13 14" key="1">
    <citation type="submission" date="2024-11" db="EMBL/GenBank/DDBJ databases">
        <title>A near-complete genome assembly of Cinchona calisaya.</title>
        <authorList>
            <person name="Lian D.C."/>
            <person name="Zhao X.W."/>
            <person name="Wei L."/>
        </authorList>
    </citation>
    <scope>NUCLEOTIDE SEQUENCE [LARGE SCALE GENOMIC DNA]</scope>
    <source>
        <tissue evidence="13">Nenye</tissue>
    </source>
</reference>
<feature type="domain" description="DUF2921" evidence="12">
    <location>
        <begin position="178"/>
        <end position="348"/>
    </location>
</feature>
<feature type="domain" description="SWEET-like" evidence="11">
    <location>
        <begin position="359"/>
        <end position="615"/>
    </location>
</feature>
<evidence type="ECO:0000256" key="10">
    <source>
        <dbReference type="SAM" id="Phobius"/>
    </source>
</evidence>
<keyword evidence="7" id="KW-0833">Ubl conjugation pathway</keyword>
<keyword evidence="14" id="KW-1185">Reference proteome</keyword>
<dbReference type="GO" id="GO:0061630">
    <property type="term" value="F:ubiquitin protein ligase activity"/>
    <property type="evidence" value="ECO:0007669"/>
    <property type="project" value="UniProtKB-EC"/>
</dbReference>
<evidence type="ECO:0000256" key="6">
    <source>
        <dbReference type="ARBA" id="ARBA00022692"/>
    </source>
</evidence>
<feature type="transmembrane region" description="Helical" evidence="10">
    <location>
        <begin position="448"/>
        <end position="467"/>
    </location>
</feature>
<keyword evidence="6 10" id="KW-0812">Transmembrane</keyword>
<dbReference type="GO" id="GO:0012505">
    <property type="term" value="C:endomembrane system"/>
    <property type="evidence" value="ECO:0007669"/>
    <property type="project" value="UniProtKB-SubCell"/>
</dbReference>
<feature type="transmembrane region" description="Helical" evidence="10">
    <location>
        <begin position="488"/>
        <end position="508"/>
    </location>
</feature>
<keyword evidence="8 10" id="KW-1133">Transmembrane helix</keyword>
<dbReference type="EMBL" id="JBJUIK010000008">
    <property type="protein sequence ID" value="KAL3519761.1"/>
    <property type="molecule type" value="Genomic_DNA"/>
</dbReference>
<comment type="pathway">
    <text evidence="3">Protein modification; protein ubiquitination.</text>
</comment>
<evidence type="ECO:0000256" key="9">
    <source>
        <dbReference type="ARBA" id="ARBA00023136"/>
    </source>
</evidence>
<dbReference type="PANTHER" id="PTHR33389:SF22">
    <property type="entry name" value="FAMILY PROTEIN, PUTATIVE (DUF2921)-RELATED"/>
    <property type="match status" value="1"/>
</dbReference>
<name>A0ABD2ZLN5_9GENT</name>
<keyword evidence="5" id="KW-0808">Transferase</keyword>
<evidence type="ECO:0000256" key="2">
    <source>
        <dbReference type="ARBA" id="ARBA00004127"/>
    </source>
</evidence>
<proteinExistence type="predicted"/>
<evidence type="ECO:0000256" key="4">
    <source>
        <dbReference type="ARBA" id="ARBA00012483"/>
    </source>
</evidence>
<organism evidence="13 14">
    <name type="scientific">Cinchona calisaya</name>
    <dbReference type="NCBI Taxonomy" id="153742"/>
    <lineage>
        <taxon>Eukaryota</taxon>
        <taxon>Viridiplantae</taxon>
        <taxon>Streptophyta</taxon>
        <taxon>Embryophyta</taxon>
        <taxon>Tracheophyta</taxon>
        <taxon>Spermatophyta</taxon>
        <taxon>Magnoliopsida</taxon>
        <taxon>eudicotyledons</taxon>
        <taxon>Gunneridae</taxon>
        <taxon>Pentapetalae</taxon>
        <taxon>asterids</taxon>
        <taxon>lamiids</taxon>
        <taxon>Gentianales</taxon>
        <taxon>Rubiaceae</taxon>
        <taxon>Cinchonoideae</taxon>
        <taxon>Cinchoneae</taxon>
        <taxon>Cinchona</taxon>
    </lineage>
</organism>
<evidence type="ECO:0000256" key="5">
    <source>
        <dbReference type="ARBA" id="ARBA00022679"/>
    </source>
</evidence>
<dbReference type="InterPro" id="IPR057425">
    <property type="entry name" value="DUF2921_N"/>
</dbReference>
<evidence type="ECO:0000256" key="1">
    <source>
        <dbReference type="ARBA" id="ARBA00000900"/>
    </source>
</evidence>
<dbReference type="AlphaFoldDB" id="A0ABD2ZLN5"/>
<feature type="domain" description="DUF2921" evidence="12">
    <location>
        <begin position="75"/>
        <end position="154"/>
    </location>
</feature>
<accession>A0ABD2ZLN5</accession>
<dbReference type="EC" id="2.3.2.27" evidence="4"/>
<keyword evidence="9 10" id="KW-0472">Membrane</keyword>
<sequence length="625" mass="70851">MSSFSLTYEVCEAIRQARFFSLVYKNDCERVSCRIVHGQKGKGNIMLPSSMIFRKIECLECGFVRYFLEFQKSNVKLSSEPNETLVVEGKWDGEKNRLDMVGCRILDGQGTVEDCSVRLSLIFPLVYSLRQRNFMVGEIWSNRSFNESGYFGRVEFGRRIPGGSRPIGARYKYTEIENSKRSCARNPEALSCDMSFVTSLRNQKGESVSGYISPLFVGNKLFMRDEMFEMVKSTGPVNYNQGNLVNVGFEIIFPPIHGLNISNELPSFSSVRISAEGIYDSEIGHLCMVGCLHIPVPCMLKPKRNSSLACEILVDMQYRELNAKVGKAVLGTIESKRMKADPLYFEPLEIVSHSLYTSQAKESLWTMDLEMTMVLVSNTLACIFVGLQLFYVQKHPNMLPFISVMMLSVITLAHMIPLLFNFEALFLSDRNRQNVNLSVNGWLEVNEVLVRVITMVAFLLEFRLLQLAWSAKAKDESQKILWISEKKALCLCLPMYISGGLLACFGHLSSKSHGRSLLVEHSVGHILQRHQQLSFWSDIKSYADLILDGFLFPQMLFNLVCDSKERALAASFYVGTTSVRLLPHVYDLYRAHSSVLFSVNKIYANPKMDYYSTAWDITTPLPGIS</sequence>
<evidence type="ECO:0000259" key="11">
    <source>
        <dbReference type="Pfam" id="PF11145"/>
    </source>
</evidence>
<evidence type="ECO:0000256" key="7">
    <source>
        <dbReference type="ARBA" id="ARBA00022786"/>
    </source>
</evidence>
<dbReference type="Proteomes" id="UP001630127">
    <property type="component" value="Unassembled WGS sequence"/>
</dbReference>
<evidence type="ECO:0000259" key="12">
    <source>
        <dbReference type="Pfam" id="PF25333"/>
    </source>
</evidence>
<dbReference type="Pfam" id="PF11145">
    <property type="entry name" value="DUF2921"/>
    <property type="match status" value="1"/>
</dbReference>
<evidence type="ECO:0000256" key="8">
    <source>
        <dbReference type="ARBA" id="ARBA00022989"/>
    </source>
</evidence>
<evidence type="ECO:0000313" key="14">
    <source>
        <dbReference type="Proteomes" id="UP001630127"/>
    </source>
</evidence>
<dbReference type="Pfam" id="PF25333">
    <property type="entry name" value="DUF2921_N"/>
    <property type="match status" value="2"/>
</dbReference>
<feature type="transmembrane region" description="Helical" evidence="10">
    <location>
        <begin position="371"/>
        <end position="392"/>
    </location>
</feature>
<dbReference type="InterPro" id="IPR021319">
    <property type="entry name" value="DUF2921"/>
</dbReference>
<comment type="catalytic activity">
    <reaction evidence="1">
        <text>S-ubiquitinyl-[E2 ubiquitin-conjugating enzyme]-L-cysteine + [acceptor protein]-L-lysine = [E2 ubiquitin-conjugating enzyme]-L-cysteine + N(6)-ubiquitinyl-[acceptor protein]-L-lysine.</text>
        <dbReference type="EC" id="2.3.2.27"/>
    </reaction>
</comment>
<evidence type="ECO:0000313" key="13">
    <source>
        <dbReference type="EMBL" id="KAL3519761.1"/>
    </source>
</evidence>
<comment type="subcellular location">
    <subcellularLocation>
        <location evidence="2">Endomembrane system</location>
        <topology evidence="2">Multi-pass membrane protein</topology>
    </subcellularLocation>
</comment>
<protein>
    <recommendedName>
        <fullName evidence="4">RING-type E3 ubiquitin transferase</fullName>
        <ecNumber evidence="4">2.3.2.27</ecNumber>
    </recommendedName>
</protein>
<feature type="transmembrane region" description="Helical" evidence="10">
    <location>
        <begin position="404"/>
        <end position="428"/>
    </location>
</feature>
<evidence type="ECO:0000256" key="3">
    <source>
        <dbReference type="ARBA" id="ARBA00004906"/>
    </source>
</evidence>
<dbReference type="PANTHER" id="PTHR33389">
    <property type="entry name" value="FAMILY PROTEIN, PUTATIVE (DUF2921)-RELATED"/>
    <property type="match status" value="1"/>
</dbReference>
<gene>
    <name evidence="13" type="ORF">ACH5RR_017910</name>
</gene>